<evidence type="ECO:0000256" key="7">
    <source>
        <dbReference type="PROSITE-ProRule" id="PRU01360"/>
    </source>
</evidence>
<keyword evidence="8" id="KW-0732">Signal</keyword>
<comment type="caution">
    <text evidence="10">The sequence shown here is derived from an EMBL/GenBank/DDBJ whole genome shotgun (WGS) entry which is preliminary data.</text>
</comment>
<keyword evidence="3 7" id="KW-1134">Transmembrane beta strand</keyword>
<feature type="domain" description="TonB-dependent receptor plug" evidence="9">
    <location>
        <begin position="122"/>
        <end position="243"/>
    </location>
</feature>
<dbReference type="Pfam" id="PF07715">
    <property type="entry name" value="Plug"/>
    <property type="match status" value="1"/>
</dbReference>
<dbReference type="Gene3D" id="2.170.130.10">
    <property type="entry name" value="TonB-dependent receptor, plug domain"/>
    <property type="match status" value="1"/>
</dbReference>
<comment type="similarity">
    <text evidence="7">Belongs to the TonB-dependent receptor family.</text>
</comment>
<evidence type="ECO:0000256" key="4">
    <source>
        <dbReference type="ARBA" id="ARBA00022692"/>
    </source>
</evidence>
<dbReference type="Gene3D" id="2.40.170.20">
    <property type="entry name" value="TonB-dependent receptor, beta-barrel domain"/>
    <property type="match status" value="1"/>
</dbReference>
<dbReference type="RefSeq" id="WP_136842102.1">
    <property type="nucleotide sequence ID" value="NZ_SWBR01000003.1"/>
</dbReference>
<dbReference type="NCBIfam" id="TIGR04057">
    <property type="entry name" value="SusC_RagA_signa"/>
    <property type="match status" value="1"/>
</dbReference>
<dbReference type="InterPro" id="IPR023996">
    <property type="entry name" value="TonB-dep_OMP_SusC/RagA"/>
</dbReference>
<evidence type="ECO:0000259" key="9">
    <source>
        <dbReference type="Pfam" id="PF07715"/>
    </source>
</evidence>
<evidence type="ECO:0000313" key="10">
    <source>
        <dbReference type="EMBL" id="TKC08255.1"/>
    </source>
</evidence>
<evidence type="ECO:0000256" key="1">
    <source>
        <dbReference type="ARBA" id="ARBA00004571"/>
    </source>
</evidence>
<organism evidence="10 11">
    <name type="scientific">Pedobacter polaris</name>
    <dbReference type="NCBI Taxonomy" id="2571273"/>
    <lineage>
        <taxon>Bacteria</taxon>
        <taxon>Pseudomonadati</taxon>
        <taxon>Bacteroidota</taxon>
        <taxon>Sphingobacteriia</taxon>
        <taxon>Sphingobacteriales</taxon>
        <taxon>Sphingobacteriaceae</taxon>
        <taxon>Pedobacter</taxon>
    </lineage>
</organism>
<dbReference type="OrthoDB" id="9768177at2"/>
<dbReference type="GO" id="GO:0009279">
    <property type="term" value="C:cell outer membrane"/>
    <property type="evidence" value="ECO:0007669"/>
    <property type="project" value="UniProtKB-SubCell"/>
</dbReference>
<dbReference type="Proteomes" id="UP000309488">
    <property type="component" value="Unassembled WGS sequence"/>
</dbReference>
<feature type="signal peptide" evidence="8">
    <location>
        <begin position="1"/>
        <end position="24"/>
    </location>
</feature>
<keyword evidence="11" id="KW-1185">Reference proteome</keyword>
<keyword evidence="5 7" id="KW-0472">Membrane</keyword>
<comment type="subcellular location">
    <subcellularLocation>
        <location evidence="1 7">Cell outer membrane</location>
        <topology evidence="1 7">Multi-pass membrane protein</topology>
    </subcellularLocation>
</comment>
<dbReference type="InterPro" id="IPR037066">
    <property type="entry name" value="Plug_dom_sf"/>
</dbReference>
<feature type="chain" id="PRO_5020428366" evidence="8">
    <location>
        <begin position="25"/>
        <end position="1024"/>
    </location>
</feature>
<gene>
    <name evidence="10" type="ORF">FA048_13950</name>
</gene>
<dbReference type="InterPro" id="IPR008969">
    <property type="entry name" value="CarboxyPept-like_regulatory"/>
</dbReference>
<dbReference type="InterPro" id="IPR039426">
    <property type="entry name" value="TonB-dep_rcpt-like"/>
</dbReference>
<dbReference type="AlphaFoldDB" id="A0A4V5NZE6"/>
<keyword evidence="4 7" id="KW-0812">Transmembrane</keyword>
<evidence type="ECO:0000256" key="2">
    <source>
        <dbReference type="ARBA" id="ARBA00022448"/>
    </source>
</evidence>
<dbReference type="InterPro" id="IPR023997">
    <property type="entry name" value="TonB-dep_OMP_SusC/RagA_CS"/>
</dbReference>
<keyword evidence="2 7" id="KW-0813">Transport</keyword>
<dbReference type="NCBIfam" id="TIGR04056">
    <property type="entry name" value="OMP_RagA_SusC"/>
    <property type="match status" value="1"/>
</dbReference>
<dbReference type="PROSITE" id="PS52016">
    <property type="entry name" value="TONB_DEPENDENT_REC_3"/>
    <property type="match status" value="1"/>
</dbReference>
<dbReference type="SUPFAM" id="SSF49464">
    <property type="entry name" value="Carboxypeptidase regulatory domain-like"/>
    <property type="match status" value="1"/>
</dbReference>
<dbReference type="InterPro" id="IPR012910">
    <property type="entry name" value="Plug_dom"/>
</dbReference>
<sequence length="1024" mass="111918">MKKLYPIKLCLLMLFALCTLTTYAQTGSISGKIVDDSKLPIPGASVQVDGTQKLTVTDNDGNYRITGLTSGTYTLTAKFIGFATLKQTVTVGSTNVTANFNLKGEQTNLNEVIVVGYGTQTKREVTGAISKVSGDKLTSLPTPSFEASLQGQAPGVQVTQGSGLAGSGSVIRIRGIGSISAGGDPLYVVDGIPITSDPFITGNRGAMNQNPLATINPNDIESVEILKDAGAAGIYGSRGANGVILITTKRGKTGKPRFSLSTKYGLSTYANRPDFVTGAEWLQLRQEAWNNDGNTGQASLPTAAGAMTWAQAQQNNTDWWGILTQTGKSNDQAFSFSQGTEKIKSYVSANYSDNQSFLVGNSYERYGFRTNFDIKPTTYFSTSINVGYDKGINKRVNAAWGGGLGDAMSTALPIYPVYNTDGSFANTPNPARNIGLLDWKTRNERLLAGITMELIPVKNLSIKGSFNMDNLDVQDNIYTPAVLRNATTNSATLYPTKIFNRNFSGTATYDWQLDSKNKLKFLIGTESQLSYQNTYPNGISADGANIDGPFSENKTNLYLAMQGLAASNSLLYYSGFRRDTFASLFARINYSFDNKYYLEILARRDGSSKFGPENKYGYFPAASASWYINQEDFLKDSKVISNLKLRASYGLVGSASFPPAQYYQNFQFSGSYNGQPVLFPTNVANPALKWEEGRNLDLGLDFGLFNGRITGEFSYYKKNTKGALINGGISPSTGFATGYLNVGEILNEGYELSLNTINIQSDNFKWVTRLNASKNYNEVLSLGSLTPDAVGGGTNDTRIAVGYPIGTNYLVRFKGVDPADGLPIWLDKDGFETKTFSLDNRVPVGKILPDYVGGLTNTFSYKGFELNTLFTFAIGGNLYDASAKRQLGIVTDWNIRTDIANRWRKPGDVADFPRLTLNPSTYAGLSSEWQYNSTMFLYDATFVRLREVTLSYNVPANFIKRLRLQSLKIFATGMNLLTFSKYPGGDPEIARDFENPQDRNMSPNVTYLTTPQQKSLTFGLSTSF</sequence>
<dbReference type="InterPro" id="IPR036942">
    <property type="entry name" value="Beta-barrel_TonB_sf"/>
</dbReference>
<proteinExistence type="inferred from homology"/>
<dbReference type="Pfam" id="PF13715">
    <property type="entry name" value="CarbopepD_reg_2"/>
    <property type="match status" value="1"/>
</dbReference>
<keyword evidence="10" id="KW-0675">Receptor</keyword>
<protein>
    <submittedName>
        <fullName evidence="10">TonB-dependent receptor</fullName>
    </submittedName>
</protein>
<name>A0A4V5NZE6_9SPHI</name>
<keyword evidence="6 7" id="KW-0998">Cell outer membrane</keyword>
<evidence type="ECO:0000256" key="3">
    <source>
        <dbReference type="ARBA" id="ARBA00022452"/>
    </source>
</evidence>
<evidence type="ECO:0000256" key="5">
    <source>
        <dbReference type="ARBA" id="ARBA00023136"/>
    </source>
</evidence>
<evidence type="ECO:0000256" key="6">
    <source>
        <dbReference type="ARBA" id="ARBA00023237"/>
    </source>
</evidence>
<evidence type="ECO:0000256" key="8">
    <source>
        <dbReference type="SAM" id="SignalP"/>
    </source>
</evidence>
<reference evidence="10 11" key="1">
    <citation type="submission" date="2019-04" db="EMBL/GenBank/DDBJ databases">
        <title>Pedobacter sp. RP-3-22 sp. nov., isolated from Arctic soil.</title>
        <authorList>
            <person name="Dahal R.H."/>
            <person name="Kim D.-U."/>
        </authorList>
    </citation>
    <scope>NUCLEOTIDE SEQUENCE [LARGE SCALE GENOMIC DNA]</scope>
    <source>
        <strain evidence="10 11">RP-3-22</strain>
    </source>
</reference>
<dbReference type="SUPFAM" id="SSF56935">
    <property type="entry name" value="Porins"/>
    <property type="match status" value="1"/>
</dbReference>
<dbReference type="EMBL" id="SWBR01000003">
    <property type="protein sequence ID" value="TKC08255.1"/>
    <property type="molecule type" value="Genomic_DNA"/>
</dbReference>
<evidence type="ECO:0000313" key="11">
    <source>
        <dbReference type="Proteomes" id="UP000309488"/>
    </source>
</evidence>
<dbReference type="Gene3D" id="2.60.40.1120">
    <property type="entry name" value="Carboxypeptidase-like, regulatory domain"/>
    <property type="match status" value="1"/>
</dbReference>
<accession>A0A4V5NZE6</accession>